<evidence type="ECO:0000313" key="2">
    <source>
        <dbReference type="Proteomes" id="UP000253727"/>
    </source>
</evidence>
<comment type="caution">
    <text evidence="1">The sequence shown here is derived from an EMBL/GenBank/DDBJ whole genome shotgun (WGS) entry which is preliminary data.</text>
</comment>
<sequence>MPMLRSRKAQDCHERAGVSDAAPALTARIRDGVGAIPPAEWDRLAGTDNPFVGHAFLTALEDSGSVGSGTGWQSLPITVEDAAGHLVGAMPAYAKGHSQGEYVFDHAWADAFERAGGNYYPKLQIAVPFTPATGPRLLVEDESHAAALLRAAEALCVQNGFSSAHATFIEPAQQALFADNGWLLRSDIQFHWTNRGYASFDEFLAVLTSRKRKDLRKERAAAQDGITIRHLVGDAIQPKHWDAFWLFYQDTGMRKWGTPYLTRAAFDLMGERLGDRLLLIMAFEDGEAIAGALNVIGGSALYGRYWGCIRNKPFLHFELCYYQAIDAAIARGLGRVEAGAQGGHKMARGYEPVETVSAHYLVDPGFRQAVADFLDAERRGVAADRELLAGRTPFKLGDR</sequence>
<gene>
    <name evidence="1" type="ORF">HME9302_02204</name>
</gene>
<organism evidence="1 2">
    <name type="scientific">Alteripontixanthobacter maritimus</name>
    <dbReference type="NCBI Taxonomy" id="2161824"/>
    <lineage>
        <taxon>Bacteria</taxon>
        <taxon>Pseudomonadati</taxon>
        <taxon>Pseudomonadota</taxon>
        <taxon>Alphaproteobacteria</taxon>
        <taxon>Sphingomonadales</taxon>
        <taxon>Erythrobacteraceae</taxon>
        <taxon>Alteripontixanthobacter</taxon>
    </lineage>
</organism>
<dbReference type="EMBL" id="QBKA01000002">
    <property type="protein sequence ID" value="RDC60987.1"/>
    <property type="molecule type" value="Genomic_DNA"/>
</dbReference>
<dbReference type="Proteomes" id="UP000253727">
    <property type="component" value="Unassembled WGS sequence"/>
</dbReference>
<name>A0A369QCL7_9SPHN</name>
<dbReference type="Gene3D" id="3.40.630.30">
    <property type="match status" value="1"/>
</dbReference>
<evidence type="ECO:0008006" key="3">
    <source>
        <dbReference type="Google" id="ProtNLM"/>
    </source>
</evidence>
<keyword evidence="2" id="KW-1185">Reference proteome</keyword>
<dbReference type="InterPro" id="IPR007434">
    <property type="entry name" value="FemAB-like"/>
</dbReference>
<proteinExistence type="predicted"/>
<dbReference type="Pfam" id="PF04339">
    <property type="entry name" value="FemAB_like"/>
    <property type="match status" value="1"/>
</dbReference>
<evidence type="ECO:0000313" key="1">
    <source>
        <dbReference type="EMBL" id="RDC60987.1"/>
    </source>
</evidence>
<dbReference type="PANTHER" id="PTHR47017:SF1">
    <property type="entry name" value="ACYL-COA"/>
    <property type="match status" value="1"/>
</dbReference>
<dbReference type="AlphaFoldDB" id="A0A369QCL7"/>
<protein>
    <recommendedName>
        <fullName evidence="3">N-acetyltransferase</fullName>
    </recommendedName>
</protein>
<dbReference type="InterPro" id="IPR016181">
    <property type="entry name" value="Acyl_CoA_acyltransferase"/>
</dbReference>
<accession>A0A369QCL7</accession>
<dbReference type="SUPFAM" id="SSF55729">
    <property type="entry name" value="Acyl-CoA N-acyltransferases (Nat)"/>
    <property type="match status" value="1"/>
</dbReference>
<reference evidence="1 2" key="1">
    <citation type="submission" date="2018-04" db="EMBL/GenBank/DDBJ databases">
        <title>Altererythrobacter sp. HME9302 genome sequencing and assembly.</title>
        <authorList>
            <person name="Kang H."/>
            <person name="Kim H."/>
            <person name="Joh K."/>
        </authorList>
    </citation>
    <scope>NUCLEOTIDE SEQUENCE [LARGE SCALE GENOMIC DNA]</scope>
    <source>
        <strain evidence="1 2">HME9302</strain>
    </source>
</reference>
<dbReference type="PANTHER" id="PTHR47017">
    <property type="entry name" value="ACYL-COA"/>
    <property type="match status" value="1"/>
</dbReference>